<dbReference type="EMBL" id="JAODBU010000002">
    <property type="protein sequence ID" value="MCT7397737.1"/>
    <property type="molecule type" value="Genomic_DNA"/>
</dbReference>
<dbReference type="RefSeq" id="WP_260978173.1">
    <property type="nucleotide sequence ID" value="NZ_JAODBU010000002.1"/>
</dbReference>
<organism evidence="1 2">
    <name type="scientific">Eubacterium album</name>
    <dbReference type="NCBI Taxonomy" id="2978477"/>
    <lineage>
        <taxon>Bacteria</taxon>
        <taxon>Bacillati</taxon>
        <taxon>Bacillota</taxon>
        <taxon>Clostridia</taxon>
        <taxon>Eubacteriales</taxon>
        <taxon>Eubacteriaceae</taxon>
        <taxon>Eubacterium</taxon>
    </lineage>
</organism>
<evidence type="ECO:0000313" key="2">
    <source>
        <dbReference type="Proteomes" id="UP001431199"/>
    </source>
</evidence>
<accession>A0ABT2LWR4</accession>
<dbReference type="Proteomes" id="UP001431199">
    <property type="component" value="Unassembled WGS sequence"/>
</dbReference>
<protein>
    <recommendedName>
        <fullName evidence="3">Transposase</fullName>
    </recommendedName>
</protein>
<evidence type="ECO:0008006" key="3">
    <source>
        <dbReference type="Google" id="ProtNLM"/>
    </source>
</evidence>
<name>A0ABT2LWR4_9FIRM</name>
<comment type="caution">
    <text evidence="1">The sequence shown here is derived from an EMBL/GenBank/DDBJ whole genome shotgun (WGS) entry which is preliminary data.</text>
</comment>
<keyword evidence="2" id="KW-1185">Reference proteome</keyword>
<reference evidence="1" key="1">
    <citation type="submission" date="2022-09" db="EMBL/GenBank/DDBJ databases">
        <title>Eubacterium sp. LFL-14 isolated from human feces.</title>
        <authorList>
            <person name="Liu F."/>
        </authorList>
    </citation>
    <scope>NUCLEOTIDE SEQUENCE</scope>
    <source>
        <strain evidence="1">LFL-14</strain>
    </source>
</reference>
<gene>
    <name evidence="1" type="ORF">N5B56_01380</name>
</gene>
<proteinExistence type="predicted"/>
<sequence>MCKKEKSTMEEKSQSLIPLKAKLWIVMGINDMEGMIYAFCTTRQKAEKAVKLLEPEGLDNMLTIKQAQLEINNVCLNGTNIEI</sequence>
<evidence type="ECO:0000313" key="1">
    <source>
        <dbReference type="EMBL" id="MCT7397737.1"/>
    </source>
</evidence>